<dbReference type="Gene3D" id="1.10.10.10">
    <property type="entry name" value="Winged helix-like DNA-binding domain superfamily/Winged helix DNA-binding domain"/>
    <property type="match status" value="1"/>
</dbReference>
<evidence type="ECO:0000313" key="5">
    <source>
        <dbReference type="EMBL" id="POR49203.1"/>
    </source>
</evidence>
<protein>
    <submittedName>
        <fullName evidence="5">GntR family transcriptional regulator</fullName>
    </submittedName>
</protein>
<organism evidence="5 6">
    <name type="scientific">Bosea psychrotolerans</name>
    <dbReference type="NCBI Taxonomy" id="1871628"/>
    <lineage>
        <taxon>Bacteria</taxon>
        <taxon>Pseudomonadati</taxon>
        <taxon>Pseudomonadota</taxon>
        <taxon>Alphaproteobacteria</taxon>
        <taxon>Hyphomicrobiales</taxon>
        <taxon>Boseaceae</taxon>
        <taxon>Bosea</taxon>
    </lineage>
</organism>
<evidence type="ECO:0000256" key="3">
    <source>
        <dbReference type="ARBA" id="ARBA00023163"/>
    </source>
</evidence>
<keyword evidence="3" id="KW-0804">Transcription</keyword>
<name>A0A2S4M3C1_9HYPH</name>
<dbReference type="GO" id="GO:0003677">
    <property type="term" value="F:DNA binding"/>
    <property type="evidence" value="ECO:0007669"/>
    <property type="project" value="UniProtKB-KW"/>
</dbReference>
<dbReference type="SMART" id="SM00895">
    <property type="entry name" value="FCD"/>
    <property type="match status" value="1"/>
</dbReference>
<gene>
    <name evidence="5" type="ORF">CYD53_11226</name>
</gene>
<proteinExistence type="predicted"/>
<evidence type="ECO:0000313" key="6">
    <source>
        <dbReference type="Proteomes" id="UP000236919"/>
    </source>
</evidence>
<dbReference type="Gene3D" id="1.20.120.530">
    <property type="entry name" value="GntR ligand-binding domain-like"/>
    <property type="match status" value="1"/>
</dbReference>
<evidence type="ECO:0000256" key="2">
    <source>
        <dbReference type="ARBA" id="ARBA00023125"/>
    </source>
</evidence>
<dbReference type="GO" id="GO:0003700">
    <property type="term" value="F:DNA-binding transcription factor activity"/>
    <property type="evidence" value="ECO:0007669"/>
    <property type="project" value="InterPro"/>
</dbReference>
<dbReference type="Pfam" id="PF07729">
    <property type="entry name" value="FCD"/>
    <property type="match status" value="1"/>
</dbReference>
<keyword evidence="1" id="KW-0805">Transcription regulation</keyword>
<evidence type="ECO:0000259" key="4">
    <source>
        <dbReference type="PROSITE" id="PS50949"/>
    </source>
</evidence>
<dbReference type="InterPro" id="IPR008920">
    <property type="entry name" value="TF_FadR/GntR_C"/>
</dbReference>
<keyword evidence="2" id="KW-0238">DNA-binding</keyword>
<dbReference type="PROSITE" id="PS50949">
    <property type="entry name" value="HTH_GNTR"/>
    <property type="match status" value="1"/>
</dbReference>
<dbReference type="AlphaFoldDB" id="A0A2S4M3C1"/>
<accession>A0A2S4M3C1</accession>
<dbReference type="SUPFAM" id="SSF48008">
    <property type="entry name" value="GntR ligand-binding domain-like"/>
    <property type="match status" value="1"/>
</dbReference>
<dbReference type="InterPro" id="IPR011711">
    <property type="entry name" value="GntR_C"/>
</dbReference>
<dbReference type="SUPFAM" id="SSF46785">
    <property type="entry name" value="Winged helix' DNA-binding domain"/>
    <property type="match status" value="1"/>
</dbReference>
<dbReference type="PANTHER" id="PTHR43537">
    <property type="entry name" value="TRANSCRIPTIONAL REGULATOR, GNTR FAMILY"/>
    <property type="match status" value="1"/>
</dbReference>
<dbReference type="PANTHER" id="PTHR43537:SF24">
    <property type="entry name" value="GLUCONATE OPERON TRANSCRIPTIONAL REPRESSOR"/>
    <property type="match status" value="1"/>
</dbReference>
<comment type="caution">
    <text evidence="5">The sequence shown here is derived from an EMBL/GenBank/DDBJ whole genome shotgun (WGS) entry which is preliminary data.</text>
</comment>
<dbReference type="EMBL" id="PQFZ01000012">
    <property type="protein sequence ID" value="POR49203.1"/>
    <property type="molecule type" value="Genomic_DNA"/>
</dbReference>
<dbReference type="InterPro" id="IPR036390">
    <property type="entry name" value="WH_DNA-bd_sf"/>
</dbReference>
<evidence type="ECO:0000256" key="1">
    <source>
        <dbReference type="ARBA" id="ARBA00023015"/>
    </source>
</evidence>
<dbReference type="SMART" id="SM00345">
    <property type="entry name" value="HTH_GNTR"/>
    <property type="match status" value="1"/>
</dbReference>
<dbReference type="Proteomes" id="UP000236919">
    <property type="component" value="Unassembled WGS sequence"/>
</dbReference>
<feature type="domain" description="HTH gntR-type" evidence="4">
    <location>
        <begin position="19"/>
        <end position="86"/>
    </location>
</feature>
<dbReference type="InterPro" id="IPR000524">
    <property type="entry name" value="Tscrpt_reg_HTH_GntR"/>
</dbReference>
<dbReference type="InterPro" id="IPR036388">
    <property type="entry name" value="WH-like_DNA-bd_sf"/>
</dbReference>
<reference evidence="5 6" key="1">
    <citation type="submission" date="2018-01" db="EMBL/GenBank/DDBJ databases">
        <title>Genomic Encyclopedia of Type Strains, Phase III (KMG-III): the genomes of soil and plant-associated and newly described type strains.</title>
        <authorList>
            <person name="Whitman W."/>
        </authorList>
    </citation>
    <scope>NUCLEOTIDE SEQUENCE [LARGE SCALE GENOMIC DNA]</scope>
    <source>
        <strain evidence="5 6">1131</strain>
    </source>
</reference>
<keyword evidence="6" id="KW-1185">Reference proteome</keyword>
<dbReference type="Pfam" id="PF00392">
    <property type="entry name" value="GntR"/>
    <property type="match status" value="1"/>
</dbReference>
<sequence>MLQTDGTMKPRQAQPSIAKPARERVYLYVREEILRGHFAGGSFIEEEQISSAMKVSRTPVREAFHRLEAERFIDLLPRRGALVRQVTAQELVDLYETRRMIEGYAVARICQQKIPVPVEMATILDQMDAIPNNDHFPRVELNRRFHFTMVGALGNEVLSELYQSLGSRQQRVAMTAMSVDPNRVDRIRIEHRALLTALQAGDEAQARAVLEQHLRPIVGVVSRLPGYGLGEGD</sequence>